<dbReference type="STRING" id="33114.A0A2G2VW86"/>
<keyword evidence="2" id="KW-1185">Reference proteome</keyword>
<reference evidence="1 2" key="1">
    <citation type="journal article" date="2017" name="Genome Biol.">
        <title>New reference genome sequences of hot pepper reveal the massive evolution of plant disease-resistance genes by retroduplication.</title>
        <authorList>
            <person name="Kim S."/>
            <person name="Park J."/>
            <person name="Yeom S.I."/>
            <person name="Kim Y.M."/>
            <person name="Seo E."/>
            <person name="Kim K.T."/>
            <person name="Kim M.S."/>
            <person name="Lee J.M."/>
            <person name="Cheong K."/>
            <person name="Shin H.S."/>
            <person name="Kim S.B."/>
            <person name="Han K."/>
            <person name="Lee J."/>
            <person name="Park M."/>
            <person name="Lee H.A."/>
            <person name="Lee H.Y."/>
            <person name="Lee Y."/>
            <person name="Oh S."/>
            <person name="Lee J.H."/>
            <person name="Choi E."/>
            <person name="Choi E."/>
            <person name="Lee S.E."/>
            <person name="Jeon J."/>
            <person name="Kim H."/>
            <person name="Choi G."/>
            <person name="Song H."/>
            <person name="Lee J."/>
            <person name="Lee S.C."/>
            <person name="Kwon J.K."/>
            <person name="Lee H.Y."/>
            <person name="Koo N."/>
            <person name="Hong Y."/>
            <person name="Kim R.W."/>
            <person name="Kang W.H."/>
            <person name="Huh J.H."/>
            <person name="Kang B.C."/>
            <person name="Yang T.J."/>
            <person name="Lee Y.H."/>
            <person name="Bennetzen J.L."/>
            <person name="Choi D."/>
        </authorList>
    </citation>
    <scope>NUCLEOTIDE SEQUENCE [LARGE SCALE GENOMIC DNA]</scope>
    <source>
        <strain evidence="2">cv. PBC81</strain>
    </source>
</reference>
<proteinExistence type="predicted"/>
<dbReference type="AlphaFoldDB" id="A0A2G2VW86"/>
<dbReference type="Proteomes" id="UP000224567">
    <property type="component" value="Unassembled WGS sequence"/>
</dbReference>
<name>A0A2G2VW86_CAPBA</name>
<organism evidence="1 2">
    <name type="scientific">Capsicum baccatum</name>
    <name type="common">Peruvian pepper</name>
    <dbReference type="NCBI Taxonomy" id="33114"/>
    <lineage>
        <taxon>Eukaryota</taxon>
        <taxon>Viridiplantae</taxon>
        <taxon>Streptophyta</taxon>
        <taxon>Embryophyta</taxon>
        <taxon>Tracheophyta</taxon>
        <taxon>Spermatophyta</taxon>
        <taxon>Magnoliopsida</taxon>
        <taxon>eudicotyledons</taxon>
        <taxon>Gunneridae</taxon>
        <taxon>Pentapetalae</taxon>
        <taxon>asterids</taxon>
        <taxon>lamiids</taxon>
        <taxon>Solanales</taxon>
        <taxon>Solanaceae</taxon>
        <taxon>Solanoideae</taxon>
        <taxon>Capsiceae</taxon>
        <taxon>Capsicum</taxon>
    </lineage>
</organism>
<reference evidence="2" key="2">
    <citation type="journal article" date="2017" name="J. Anim. Genet.">
        <title>Multiple reference genome sequences of hot pepper reveal the massive evolution of plant disease resistance genes by retroduplication.</title>
        <authorList>
            <person name="Kim S."/>
            <person name="Park J."/>
            <person name="Yeom S.-I."/>
            <person name="Kim Y.-M."/>
            <person name="Seo E."/>
            <person name="Kim K.-T."/>
            <person name="Kim M.-S."/>
            <person name="Lee J.M."/>
            <person name="Cheong K."/>
            <person name="Shin H.-S."/>
            <person name="Kim S.-B."/>
            <person name="Han K."/>
            <person name="Lee J."/>
            <person name="Park M."/>
            <person name="Lee H.-A."/>
            <person name="Lee H.-Y."/>
            <person name="Lee Y."/>
            <person name="Oh S."/>
            <person name="Lee J.H."/>
            <person name="Choi E."/>
            <person name="Choi E."/>
            <person name="Lee S.E."/>
            <person name="Jeon J."/>
            <person name="Kim H."/>
            <person name="Choi G."/>
            <person name="Song H."/>
            <person name="Lee J."/>
            <person name="Lee S.-C."/>
            <person name="Kwon J.-K."/>
            <person name="Lee H.-Y."/>
            <person name="Koo N."/>
            <person name="Hong Y."/>
            <person name="Kim R.W."/>
            <person name="Kang W.-H."/>
            <person name="Huh J.H."/>
            <person name="Kang B.-C."/>
            <person name="Yang T.-J."/>
            <person name="Lee Y.-H."/>
            <person name="Bennetzen J.L."/>
            <person name="Choi D."/>
        </authorList>
    </citation>
    <scope>NUCLEOTIDE SEQUENCE [LARGE SCALE GENOMIC DNA]</scope>
    <source>
        <strain evidence="2">cv. PBC81</strain>
    </source>
</reference>
<protein>
    <submittedName>
        <fullName evidence="1">Uncharacterized protein</fullName>
    </submittedName>
</protein>
<gene>
    <name evidence="1" type="ORF">CQW23_24903</name>
</gene>
<dbReference type="EMBL" id="MLFT02000010">
    <property type="protein sequence ID" value="PHT37203.1"/>
    <property type="molecule type" value="Genomic_DNA"/>
</dbReference>
<accession>A0A2G2VW86</accession>
<comment type="caution">
    <text evidence="1">The sequence shown here is derived from an EMBL/GenBank/DDBJ whole genome shotgun (WGS) entry which is preliminary data.</text>
</comment>
<evidence type="ECO:0000313" key="1">
    <source>
        <dbReference type="EMBL" id="PHT37203.1"/>
    </source>
</evidence>
<sequence length="155" mass="17166">MGFQNRLEIRNPQSTGFKKHPLFSKIEGFRSSSSDVNLAGGAVHQVIHQEYRISYDDITNDLCPVISCMRVLLTEDSNNTKSNSFLLDDNSRVPTVAAISSVIAYTRGYAYFKISTAQIFPTKIVPLIPGVKPVNLVSPLSDLAILFKSPQSYPQ</sequence>
<evidence type="ECO:0000313" key="2">
    <source>
        <dbReference type="Proteomes" id="UP000224567"/>
    </source>
</evidence>